<dbReference type="Pfam" id="PF11799">
    <property type="entry name" value="IMS_C"/>
    <property type="match status" value="1"/>
</dbReference>
<dbReference type="GO" id="GO:0006260">
    <property type="term" value="P:DNA replication"/>
    <property type="evidence" value="ECO:0007669"/>
    <property type="project" value="UniProtKB-KW"/>
</dbReference>
<feature type="compositionally biased region" description="Basic and acidic residues" evidence="18">
    <location>
        <begin position="440"/>
        <end position="460"/>
    </location>
</feature>
<keyword evidence="9" id="KW-0548">Nucleotidyltransferase</keyword>
<keyword evidence="7" id="KW-0963">Cytoplasm</keyword>
<keyword evidence="16" id="KW-0234">DNA repair</keyword>
<evidence type="ECO:0000256" key="6">
    <source>
        <dbReference type="ARBA" id="ARBA00022457"/>
    </source>
</evidence>
<dbReference type="InterPro" id="IPR043128">
    <property type="entry name" value="Rev_trsase/Diguanyl_cyclase"/>
</dbReference>
<comment type="similarity">
    <text evidence="3">Belongs to the DNA polymerase type-Y family.</text>
</comment>
<dbReference type="EMBL" id="CAFABE010000087">
    <property type="protein sequence ID" value="CAB4833283.1"/>
    <property type="molecule type" value="Genomic_DNA"/>
</dbReference>
<evidence type="ECO:0000256" key="10">
    <source>
        <dbReference type="ARBA" id="ARBA00022705"/>
    </source>
</evidence>
<dbReference type="Gene3D" id="3.30.70.270">
    <property type="match status" value="1"/>
</dbReference>
<evidence type="ECO:0000256" key="2">
    <source>
        <dbReference type="ARBA" id="ARBA00004496"/>
    </source>
</evidence>
<organism evidence="22">
    <name type="scientific">freshwater metagenome</name>
    <dbReference type="NCBI Taxonomy" id="449393"/>
    <lineage>
        <taxon>unclassified sequences</taxon>
        <taxon>metagenomes</taxon>
        <taxon>ecological metagenomes</taxon>
    </lineage>
</organism>
<feature type="region of interest" description="Disordered" evidence="18">
    <location>
        <begin position="430"/>
        <end position="466"/>
    </location>
</feature>
<dbReference type="InterPro" id="IPR017961">
    <property type="entry name" value="DNA_pol_Y-fam_little_finger"/>
</dbReference>
<dbReference type="InterPro" id="IPR001126">
    <property type="entry name" value="UmuC"/>
</dbReference>
<dbReference type="GO" id="GO:0046872">
    <property type="term" value="F:metal ion binding"/>
    <property type="evidence" value="ECO:0007669"/>
    <property type="project" value="UniProtKB-KW"/>
</dbReference>
<keyword evidence="12" id="KW-0227">DNA damage</keyword>
<gene>
    <name evidence="20" type="ORF">UFOPK3164_01439</name>
    <name evidence="21" type="ORF">UFOPK3427_00162</name>
    <name evidence="22" type="ORF">UFOPK4112_01079</name>
</gene>
<dbReference type="GO" id="GO:0005829">
    <property type="term" value="C:cytosol"/>
    <property type="evidence" value="ECO:0007669"/>
    <property type="project" value="TreeGrafter"/>
</dbReference>
<dbReference type="SUPFAM" id="SSF56672">
    <property type="entry name" value="DNA/RNA polymerases"/>
    <property type="match status" value="1"/>
</dbReference>
<keyword evidence="13" id="KW-0460">Magnesium</keyword>
<dbReference type="EMBL" id="CAFBPM010000009">
    <property type="protein sequence ID" value="CAB5023835.1"/>
    <property type="molecule type" value="Genomic_DNA"/>
</dbReference>
<dbReference type="Gene3D" id="1.10.150.20">
    <property type="entry name" value="5' to 3' exonuclease, C-terminal subdomain"/>
    <property type="match status" value="1"/>
</dbReference>
<dbReference type="InterPro" id="IPR036775">
    <property type="entry name" value="DNA_pol_Y-fam_lit_finger_sf"/>
</dbReference>
<evidence type="ECO:0000256" key="12">
    <source>
        <dbReference type="ARBA" id="ARBA00022763"/>
    </source>
</evidence>
<comment type="subcellular location">
    <subcellularLocation>
        <location evidence="2">Cytoplasm</location>
    </subcellularLocation>
</comment>
<keyword evidence="10" id="KW-0235">DNA replication</keyword>
<sequence length="466" mass="50010">MAESERADRSASLRPAILLVDMDSFFASVEVRDDPSLQGKPVLVGGDGNRGVVASCTYEARRFGIHSAMPMVTAKRLCPDAVVLGGNISRYAAVSKELKAILLDFSPLVEPLGLDEAFVDVTGARQLLGTPKEMATAIHGRIEEELRLSCGIGVGSSKLIAKLASRDAKPHFEDGVLIEGPGVFVVLDEDVRAYLDQFPVRALYGVGPATAKTLSRLGIDRVSELAELDPALLSRHVGHHFATTLIGLARGDDPRTVVAGVANKSIGHEETFSVDESDRGILEQRLRRQAVAVSSALRESSQRGRTVSVKIKHSNFQLQTRSHTMVSGIDDHGALFGVGSALLATLEVQEGIRLLGLSVSNLEDASTPVQLQLDMDEGDSFSDSIASAERLQLERASLDDAVDEIRARFGRHALGSASMLDGHGVVVPAQRDVPFGPKDALSERQKTKENLDRGGEKLRDDGEEEG</sequence>
<evidence type="ECO:0000256" key="5">
    <source>
        <dbReference type="ARBA" id="ARBA00012417"/>
    </source>
</evidence>
<comment type="subunit">
    <text evidence="4">Monomer.</text>
</comment>
<dbReference type="CDD" id="cd03586">
    <property type="entry name" value="PolY_Pol_IV_kappa"/>
    <property type="match status" value="1"/>
</dbReference>
<keyword evidence="6" id="KW-0515">Mutator protein</keyword>
<dbReference type="InterPro" id="IPR050116">
    <property type="entry name" value="DNA_polymerase-Y"/>
</dbReference>
<evidence type="ECO:0000313" key="20">
    <source>
        <dbReference type="EMBL" id="CAB4833283.1"/>
    </source>
</evidence>
<dbReference type="PROSITE" id="PS50173">
    <property type="entry name" value="UMUC"/>
    <property type="match status" value="1"/>
</dbReference>
<evidence type="ECO:0000256" key="3">
    <source>
        <dbReference type="ARBA" id="ARBA00010945"/>
    </source>
</evidence>
<dbReference type="Gene3D" id="3.40.1170.60">
    <property type="match status" value="1"/>
</dbReference>
<evidence type="ECO:0000256" key="15">
    <source>
        <dbReference type="ARBA" id="ARBA00023125"/>
    </source>
</evidence>
<evidence type="ECO:0000313" key="22">
    <source>
        <dbReference type="EMBL" id="CAB5023835.1"/>
    </source>
</evidence>
<dbReference type="FunFam" id="3.40.1170.60:FF:000001">
    <property type="entry name" value="DNA polymerase IV"/>
    <property type="match status" value="1"/>
</dbReference>
<dbReference type="GO" id="GO:0003684">
    <property type="term" value="F:damaged DNA binding"/>
    <property type="evidence" value="ECO:0007669"/>
    <property type="project" value="InterPro"/>
</dbReference>
<keyword evidence="8" id="KW-0808">Transferase</keyword>
<dbReference type="GO" id="GO:0006281">
    <property type="term" value="P:DNA repair"/>
    <property type="evidence" value="ECO:0007669"/>
    <property type="project" value="UniProtKB-KW"/>
</dbReference>
<dbReference type="PANTHER" id="PTHR11076:SF33">
    <property type="entry name" value="DNA POLYMERASE KAPPA"/>
    <property type="match status" value="1"/>
</dbReference>
<evidence type="ECO:0000259" key="19">
    <source>
        <dbReference type="PROSITE" id="PS50173"/>
    </source>
</evidence>
<dbReference type="Pfam" id="PF00817">
    <property type="entry name" value="IMS"/>
    <property type="match status" value="1"/>
</dbReference>
<feature type="domain" description="UmuC" evidence="19">
    <location>
        <begin position="17"/>
        <end position="207"/>
    </location>
</feature>
<dbReference type="EMBL" id="CAFBLT010000001">
    <property type="protein sequence ID" value="CAB4860600.1"/>
    <property type="molecule type" value="Genomic_DNA"/>
</dbReference>
<dbReference type="InterPro" id="IPR043502">
    <property type="entry name" value="DNA/RNA_pol_sf"/>
</dbReference>
<evidence type="ECO:0000256" key="11">
    <source>
        <dbReference type="ARBA" id="ARBA00022723"/>
    </source>
</evidence>
<evidence type="ECO:0000313" key="21">
    <source>
        <dbReference type="EMBL" id="CAB4860600.1"/>
    </source>
</evidence>
<accession>A0A6J7R533</accession>
<comment type="cofactor">
    <cofactor evidence="1">
        <name>Mg(2+)</name>
        <dbReference type="ChEBI" id="CHEBI:18420"/>
    </cofactor>
</comment>
<dbReference type="GO" id="GO:0003887">
    <property type="term" value="F:DNA-directed DNA polymerase activity"/>
    <property type="evidence" value="ECO:0007669"/>
    <property type="project" value="UniProtKB-KW"/>
</dbReference>
<evidence type="ECO:0000256" key="14">
    <source>
        <dbReference type="ARBA" id="ARBA00022932"/>
    </source>
</evidence>
<dbReference type="SUPFAM" id="SSF100879">
    <property type="entry name" value="Lesion bypass DNA polymerase (Y-family), little finger domain"/>
    <property type="match status" value="1"/>
</dbReference>
<evidence type="ECO:0000256" key="17">
    <source>
        <dbReference type="ARBA" id="ARBA00049244"/>
    </source>
</evidence>
<evidence type="ECO:0000256" key="16">
    <source>
        <dbReference type="ARBA" id="ARBA00023204"/>
    </source>
</evidence>
<dbReference type="EC" id="2.7.7.7" evidence="5"/>
<keyword evidence="11" id="KW-0479">Metal-binding</keyword>
<comment type="catalytic activity">
    <reaction evidence="17">
        <text>DNA(n) + a 2'-deoxyribonucleoside 5'-triphosphate = DNA(n+1) + diphosphate</text>
        <dbReference type="Rhea" id="RHEA:22508"/>
        <dbReference type="Rhea" id="RHEA-COMP:17339"/>
        <dbReference type="Rhea" id="RHEA-COMP:17340"/>
        <dbReference type="ChEBI" id="CHEBI:33019"/>
        <dbReference type="ChEBI" id="CHEBI:61560"/>
        <dbReference type="ChEBI" id="CHEBI:173112"/>
        <dbReference type="EC" id="2.7.7.7"/>
    </reaction>
</comment>
<dbReference type="GO" id="GO:0042276">
    <property type="term" value="P:error-prone translesion synthesis"/>
    <property type="evidence" value="ECO:0007669"/>
    <property type="project" value="TreeGrafter"/>
</dbReference>
<dbReference type="PANTHER" id="PTHR11076">
    <property type="entry name" value="DNA REPAIR POLYMERASE UMUC / TRANSFERASE FAMILY MEMBER"/>
    <property type="match status" value="1"/>
</dbReference>
<evidence type="ECO:0000256" key="13">
    <source>
        <dbReference type="ARBA" id="ARBA00022842"/>
    </source>
</evidence>
<evidence type="ECO:0000256" key="1">
    <source>
        <dbReference type="ARBA" id="ARBA00001946"/>
    </source>
</evidence>
<dbReference type="InterPro" id="IPR022880">
    <property type="entry name" value="DNApol_IV"/>
</dbReference>
<dbReference type="NCBIfam" id="NF002677">
    <property type="entry name" value="PRK02406.1"/>
    <property type="match status" value="1"/>
</dbReference>
<dbReference type="HAMAP" id="MF_01113">
    <property type="entry name" value="DNApol_IV"/>
    <property type="match status" value="1"/>
</dbReference>
<dbReference type="Gene3D" id="3.30.1490.100">
    <property type="entry name" value="DNA polymerase, Y-family, little finger domain"/>
    <property type="match status" value="1"/>
</dbReference>
<dbReference type="FunFam" id="3.30.1490.100:FF:000004">
    <property type="entry name" value="DNA polymerase IV"/>
    <property type="match status" value="1"/>
</dbReference>
<evidence type="ECO:0000256" key="7">
    <source>
        <dbReference type="ARBA" id="ARBA00022490"/>
    </source>
</evidence>
<evidence type="ECO:0000256" key="8">
    <source>
        <dbReference type="ARBA" id="ARBA00022679"/>
    </source>
</evidence>
<name>A0A6J7R533_9ZZZZ</name>
<protein>
    <recommendedName>
        <fullName evidence="5">DNA-directed DNA polymerase</fullName>
        <ecNumber evidence="5">2.7.7.7</ecNumber>
    </recommendedName>
</protein>
<keyword evidence="14" id="KW-0239">DNA-directed DNA polymerase</keyword>
<dbReference type="AlphaFoldDB" id="A0A6J7R533"/>
<evidence type="ECO:0000256" key="18">
    <source>
        <dbReference type="SAM" id="MobiDB-lite"/>
    </source>
</evidence>
<dbReference type="GO" id="GO:0009432">
    <property type="term" value="P:SOS response"/>
    <property type="evidence" value="ECO:0007669"/>
    <property type="project" value="TreeGrafter"/>
</dbReference>
<keyword evidence="15" id="KW-0238">DNA-binding</keyword>
<evidence type="ECO:0000256" key="9">
    <source>
        <dbReference type="ARBA" id="ARBA00022695"/>
    </source>
</evidence>
<proteinExistence type="inferred from homology"/>
<reference evidence="22" key="1">
    <citation type="submission" date="2020-05" db="EMBL/GenBank/DDBJ databases">
        <authorList>
            <person name="Chiriac C."/>
            <person name="Salcher M."/>
            <person name="Ghai R."/>
            <person name="Kavagutti S V."/>
        </authorList>
    </citation>
    <scope>NUCLEOTIDE SEQUENCE</scope>
</reference>
<evidence type="ECO:0000256" key="4">
    <source>
        <dbReference type="ARBA" id="ARBA00011245"/>
    </source>
</evidence>